<evidence type="ECO:0000259" key="6">
    <source>
        <dbReference type="Pfam" id="PF12637"/>
    </source>
</evidence>
<evidence type="ECO:0000256" key="1">
    <source>
        <dbReference type="ARBA" id="ARBA00007405"/>
    </source>
</evidence>
<name>A0A9D1AGX3_9FIRM</name>
<dbReference type="GO" id="GO:0071897">
    <property type="term" value="P:DNA biosynthetic process"/>
    <property type="evidence" value="ECO:0007669"/>
    <property type="project" value="UniProtKB-KW"/>
</dbReference>
<dbReference type="EC" id="1.17.4.1" evidence="2"/>
<organism evidence="7 8">
    <name type="scientific">Candidatus Coproplasma stercoripullorum</name>
    <dbReference type="NCBI Taxonomy" id="2840751"/>
    <lineage>
        <taxon>Bacteria</taxon>
        <taxon>Bacillati</taxon>
        <taxon>Bacillota</taxon>
        <taxon>Clostridia</taxon>
        <taxon>Eubacteriales</taxon>
        <taxon>Candidatus Coproplasma</taxon>
    </lineage>
</organism>
<dbReference type="GO" id="GO:0000166">
    <property type="term" value="F:nucleotide binding"/>
    <property type="evidence" value="ECO:0007669"/>
    <property type="project" value="UniProtKB-KW"/>
</dbReference>
<proteinExistence type="inferred from homology"/>
<evidence type="ECO:0000313" key="8">
    <source>
        <dbReference type="Proteomes" id="UP000824179"/>
    </source>
</evidence>
<feature type="domain" description="TSCPD" evidence="6">
    <location>
        <begin position="3"/>
        <end position="78"/>
    </location>
</feature>
<evidence type="ECO:0000256" key="2">
    <source>
        <dbReference type="ARBA" id="ARBA00012274"/>
    </source>
</evidence>
<keyword evidence="4" id="KW-0547">Nucleotide-binding</keyword>
<evidence type="ECO:0000256" key="5">
    <source>
        <dbReference type="ARBA" id="ARBA00047754"/>
    </source>
</evidence>
<reference evidence="7" key="2">
    <citation type="journal article" date="2021" name="PeerJ">
        <title>Extensive microbial diversity within the chicken gut microbiome revealed by metagenomics and culture.</title>
        <authorList>
            <person name="Gilroy R."/>
            <person name="Ravi A."/>
            <person name="Getino M."/>
            <person name="Pursley I."/>
            <person name="Horton D.L."/>
            <person name="Alikhan N.F."/>
            <person name="Baker D."/>
            <person name="Gharbi K."/>
            <person name="Hall N."/>
            <person name="Watson M."/>
            <person name="Adriaenssens E.M."/>
            <person name="Foster-Nyarko E."/>
            <person name="Jarju S."/>
            <person name="Secka A."/>
            <person name="Antonio M."/>
            <person name="Oren A."/>
            <person name="Chaudhuri R.R."/>
            <person name="La Ragione R."/>
            <person name="Hildebrand F."/>
            <person name="Pallen M.J."/>
        </authorList>
    </citation>
    <scope>NUCLEOTIDE SEQUENCE</scope>
    <source>
        <strain evidence="7">ChiW25-3613</strain>
    </source>
</reference>
<comment type="catalytic activity">
    <reaction evidence="5">
        <text>a 2'-deoxyribonucleoside 5'-diphosphate + [thioredoxin]-disulfide + H2O = a ribonucleoside 5'-diphosphate + [thioredoxin]-dithiol</text>
        <dbReference type="Rhea" id="RHEA:23252"/>
        <dbReference type="Rhea" id="RHEA-COMP:10698"/>
        <dbReference type="Rhea" id="RHEA-COMP:10700"/>
        <dbReference type="ChEBI" id="CHEBI:15377"/>
        <dbReference type="ChEBI" id="CHEBI:29950"/>
        <dbReference type="ChEBI" id="CHEBI:50058"/>
        <dbReference type="ChEBI" id="CHEBI:57930"/>
        <dbReference type="ChEBI" id="CHEBI:73316"/>
        <dbReference type="EC" id="1.17.4.1"/>
    </reaction>
</comment>
<dbReference type="InterPro" id="IPR023806">
    <property type="entry name" value="CHP03905"/>
</dbReference>
<keyword evidence="3" id="KW-0237">DNA synthesis</keyword>
<protein>
    <recommendedName>
        <fullName evidence="2">ribonucleoside-diphosphate reductase</fullName>
        <ecNumber evidence="2">1.17.4.1</ecNumber>
    </recommendedName>
</protein>
<dbReference type="EMBL" id="DVHB01000123">
    <property type="protein sequence ID" value="HIR40108.1"/>
    <property type="molecule type" value="Genomic_DNA"/>
</dbReference>
<sequence>MFTYKTQGTCSRAISFDVDGENKIHNVKFAGGCTGNTQGVAKLAEGRDIDELEDILSGVLCRNGTSCPDQLSKAIAEYKKTVHNA</sequence>
<dbReference type="NCBIfam" id="TIGR03905">
    <property type="entry name" value="TIGR03905_4_Cys"/>
    <property type="match status" value="1"/>
</dbReference>
<dbReference type="Pfam" id="PF12637">
    <property type="entry name" value="TSCPD"/>
    <property type="match status" value="1"/>
</dbReference>
<gene>
    <name evidence="7" type="ORF">IAB90_06995</name>
</gene>
<reference evidence="7" key="1">
    <citation type="submission" date="2020-10" db="EMBL/GenBank/DDBJ databases">
        <authorList>
            <person name="Gilroy R."/>
        </authorList>
    </citation>
    <scope>NUCLEOTIDE SEQUENCE</scope>
    <source>
        <strain evidence="7">ChiW25-3613</strain>
    </source>
</reference>
<evidence type="ECO:0000313" key="7">
    <source>
        <dbReference type="EMBL" id="HIR40108.1"/>
    </source>
</evidence>
<comment type="caution">
    <text evidence="7">The sequence shown here is derived from an EMBL/GenBank/DDBJ whole genome shotgun (WGS) entry which is preliminary data.</text>
</comment>
<evidence type="ECO:0000256" key="4">
    <source>
        <dbReference type="ARBA" id="ARBA00022741"/>
    </source>
</evidence>
<dbReference type="GO" id="GO:0004748">
    <property type="term" value="F:ribonucleoside-diphosphate reductase activity, thioredoxin disulfide as acceptor"/>
    <property type="evidence" value="ECO:0007669"/>
    <property type="project" value="UniProtKB-EC"/>
</dbReference>
<dbReference type="AlphaFoldDB" id="A0A9D1AGX3"/>
<comment type="similarity">
    <text evidence="1">Belongs to the ribonucleoside diphosphate reductase class-2 family.</text>
</comment>
<accession>A0A9D1AGX3</accession>
<dbReference type="InterPro" id="IPR024434">
    <property type="entry name" value="TSCPD_dom"/>
</dbReference>
<evidence type="ECO:0000256" key="3">
    <source>
        <dbReference type="ARBA" id="ARBA00022634"/>
    </source>
</evidence>
<dbReference type="Proteomes" id="UP000824179">
    <property type="component" value="Unassembled WGS sequence"/>
</dbReference>